<feature type="transmembrane region" description="Helical" evidence="6">
    <location>
        <begin position="5"/>
        <end position="22"/>
    </location>
</feature>
<feature type="transmembrane region" description="Helical" evidence="6">
    <location>
        <begin position="28"/>
        <end position="46"/>
    </location>
</feature>
<feature type="compositionally biased region" description="Polar residues" evidence="5">
    <location>
        <begin position="192"/>
        <end position="202"/>
    </location>
</feature>
<evidence type="ECO:0000256" key="1">
    <source>
        <dbReference type="ARBA" id="ARBA00004141"/>
    </source>
</evidence>
<evidence type="ECO:0000256" key="3">
    <source>
        <dbReference type="ARBA" id="ARBA00022989"/>
    </source>
</evidence>
<proteinExistence type="predicted"/>
<dbReference type="Proteomes" id="UP000294887">
    <property type="component" value="Unassembled WGS sequence"/>
</dbReference>
<feature type="transmembrane region" description="Helical" evidence="6">
    <location>
        <begin position="67"/>
        <end position="87"/>
    </location>
</feature>
<comment type="subcellular location">
    <subcellularLocation>
        <location evidence="1">Membrane</location>
        <topology evidence="1">Multi-pass membrane protein</topology>
    </subcellularLocation>
</comment>
<keyword evidence="8" id="KW-1185">Reference proteome</keyword>
<feature type="transmembrane region" description="Helical" evidence="6">
    <location>
        <begin position="102"/>
        <end position="125"/>
    </location>
</feature>
<feature type="compositionally biased region" description="Polar residues" evidence="5">
    <location>
        <begin position="165"/>
        <end position="184"/>
    </location>
</feature>
<comment type="caution">
    <text evidence="7">The sequence shown here is derived from an EMBL/GenBank/DDBJ whole genome shotgun (WGS) entry which is preliminary data.</text>
</comment>
<evidence type="ECO:0000256" key="4">
    <source>
        <dbReference type="ARBA" id="ARBA00023136"/>
    </source>
</evidence>
<accession>A0A4R1EWF1</accession>
<dbReference type="AlphaFoldDB" id="A0A4R1EWF1"/>
<dbReference type="EMBL" id="SMFQ01000004">
    <property type="protein sequence ID" value="TCJ85110.1"/>
    <property type="molecule type" value="Genomic_DNA"/>
</dbReference>
<name>A0A4R1EWF1_9GAMM</name>
<protein>
    <submittedName>
        <fullName evidence="7">Membrane protein required for colicin V production</fullName>
    </submittedName>
</protein>
<evidence type="ECO:0000256" key="6">
    <source>
        <dbReference type="SAM" id="Phobius"/>
    </source>
</evidence>
<dbReference type="Pfam" id="PF02674">
    <property type="entry name" value="Colicin_V"/>
    <property type="match status" value="1"/>
</dbReference>
<dbReference type="PANTHER" id="PTHR36926:SF1">
    <property type="entry name" value="COLICIN V PRODUCTION PROTEIN"/>
    <property type="match status" value="1"/>
</dbReference>
<dbReference type="InterPro" id="IPR052719">
    <property type="entry name" value="CvpA-like"/>
</dbReference>
<evidence type="ECO:0000313" key="8">
    <source>
        <dbReference type="Proteomes" id="UP000294887"/>
    </source>
</evidence>
<keyword evidence="4 6" id="KW-0472">Membrane</keyword>
<dbReference type="InterPro" id="IPR003825">
    <property type="entry name" value="Colicin-V_CvpA"/>
</dbReference>
<dbReference type="GO" id="GO:0009403">
    <property type="term" value="P:toxin biosynthetic process"/>
    <property type="evidence" value="ECO:0007669"/>
    <property type="project" value="InterPro"/>
</dbReference>
<gene>
    <name evidence="7" type="ORF">EV695_3076</name>
</gene>
<dbReference type="RefSeq" id="WP_131906820.1">
    <property type="nucleotide sequence ID" value="NZ_BAAAFU010000001.1"/>
</dbReference>
<sequence length="202" mass="21149">MDLNYFDIAIVVIILITALIGFMRGIVWMGIFLATWAAAILLAIKYKDAVAAALPIKLSSEIAQTGLAALLIFLGVLILGAIINFLFSKAVDAVGLGAFDRILGAGLGVALGALAITLLTMLLGLTELPNQKSWSESALIPKFQEASAWLQTLIPDNLNQYINDNNGGSGTTTLTPSDGSNSGDSAIDDTETPINTIVPSSN</sequence>
<evidence type="ECO:0000256" key="2">
    <source>
        <dbReference type="ARBA" id="ARBA00022692"/>
    </source>
</evidence>
<organism evidence="7 8">
    <name type="scientific">Cocleimonas flava</name>
    <dbReference type="NCBI Taxonomy" id="634765"/>
    <lineage>
        <taxon>Bacteria</taxon>
        <taxon>Pseudomonadati</taxon>
        <taxon>Pseudomonadota</taxon>
        <taxon>Gammaproteobacteria</taxon>
        <taxon>Thiotrichales</taxon>
        <taxon>Thiotrichaceae</taxon>
        <taxon>Cocleimonas</taxon>
    </lineage>
</organism>
<keyword evidence="2 6" id="KW-0812">Transmembrane</keyword>
<dbReference type="PANTHER" id="PTHR36926">
    <property type="entry name" value="COLICIN V PRODUCTION PROTEIN"/>
    <property type="match status" value="1"/>
</dbReference>
<dbReference type="OrthoDB" id="9810601at2"/>
<feature type="region of interest" description="Disordered" evidence="5">
    <location>
        <begin position="165"/>
        <end position="202"/>
    </location>
</feature>
<evidence type="ECO:0000256" key="5">
    <source>
        <dbReference type="SAM" id="MobiDB-lite"/>
    </source>
</evidence>
<dbReference type="GO" id="GO:0016020">
    <property type="term" value="C:membrane"/>
    <property type="evidence" value="ECO:0007669"/>
    <property type="project" value="UniProtKB-SubCell"/>
</dbReference>
<keyword evidence="3 6" id="KW-1133">Transmembrane helix</keyword>
<evidence type="ECO:0000313" key="7">
    <source>
        <dbReference type="EMBL" id="TCJ85110.1"/>
    </source>
</evidence>
<reference evidence="7 8" key="1">
    <citation type="submission" date="2019-03" db="EMBL/GenBank/DDBJ databases">
        <title>Genomic Encyclopedia of Type Strains, Phase IV (KMG-IV): sequencing the most valuable type-strain genomes for metagenomic binning, comparative biology and taxonomic classification.</title>
        <authorList>
            <person name="Goeker M."/>
        </authorList>
    </citation>
    <scope>NUCLEOTIDE SEQUENCE [LARGE SCALE GENOMIC DNA]</scope>
    <source>
        <strain evidence="7 8">DSM 24830</strain>
    </source>
</reference>